<evidence type="ECO:0000259" key="1">
    <source>
        <dbReference type="PROSITE" id="PS51688"/>
    </source>
</evidence>
<sequence length="530" mass="55787">MTLKTNSPNLGVLVSGAAGDLHFQELLRQWRAIDALVQPSVISRVATVPTSGAVDGDRYLLTAAPISGKIARYSADANSVTGWEYYTPGPGWRVYVASEKVDYQFVDGAWKVATAGGGAVSSVAGKTGDVTLLASDVSAVAPPVLDAASTTDIYAPKAPVVQVRGTGGVTFFGSGANGQEVNVVFNSAIDLSASASLVLPGNRNLRTAVGDVAGFVYMGSGVTRCQFYHRADGGLSNGSAGVGTASDLRSVPVSYGTPPSAFFDKYGTTFGFVDGGSSSDSGAPGLAIPAFGSAVAYGILTTHRHWGDQTAGGGIHQLFSDGQRLFMRKPSGASAWTTWLEILTSFNSASLPVDTSLSPSVDNSKTLGASGKRWSTVWAGTGTISTSDARHKTSVRMLTANELSASKALAQEVGAYRWLQSIKDKGGSAREHIGLTVQRAIEIMREHDLDPFTYGFICYDEWEAEVDERPEVVVQGLLDDGGFAPTGEVRSSERVVVRPAGDLYSFRVDQLNLFILAGFEARLALLEQNI</sequence>
<dbReference type="PROSITE" id="PS51688">
    <property type="entry name" value="ICA"/>
    <property type="match status" value="1"/>
</dbReference>
<dbReference type="CDD" id="cd10144">
    <property type="entry name" value="Peptidase_S74_CIMCD"/>
    <property type="match status" value="1"/>
</dbReference>
<name>A0A1H6P964_9PSED</name>
<dbReference type="Proteomes" id="UP000182272">
    <property type="component" value="Chromosome I"/>
</dbReference>
<dbReference type="OrthoDB" id="6054389at2"/>
<dbReference type="Pfam" id="PF10983">
    <property type="entry name" value="DUF2793"/>
    <property type="match status" value="1"/>
</dbReference>
<accession>A0A1H6P964</accession>
<proteinExistence type="predicted"/>
<evidence type="ECO:0000313" key="2">
    <source>
        <dbReference type="EMBL" id="SEI21462.1"/>
    </source>
</evidence>
<organism evidence="2 3">
    <name type="scientific">Pseudomonas asplenii</name>
    <dbReference type="NCBI Taxonomy" id="53407"/>
    <lineage>
        <taxon>Bacteria</taxon>
        <taxon>Pseudomonadati</taxon>
        <taxon>Pseudomonadota</taxon>
        <taxon>Gammaproteobacteria</taxon>
        <taxon>Pseudomonadales</taxon>
        <taxon>Pseudomonadaceae</taxon>
        <taxon>Pseudomonas</taxon>
    </lineage>
</organism>
<feature type="domain" description="Peptidase S74" evidence="1">
    <location>
        <begin position="387"/>
        <end position="530"/>
    </location>
</feature>
<dbReference type="InterPro" id="IPR021251">
    <property type="entry name" value="DUF2793"/>
</dbReference>
<dbReference type="EMBL" id="LT629972">
    <property type="protein sequence ID" value="SEI21462.1"/>
    <property type="molecule type" value="Genomic_DNA"/>
</dbReference>
<dbReference type="InterPro" id="IPR036388">
    <property type="entry name" value="WH-like_DNA-bd_sf"/>
</dbReference>
<protein>
    <submittedName>
        <fullName evidence="2">Chaperone of endosialidase</fullName>
    </submittedName>
</protein>
<reference evidence="2 3" key="1">
    <citation type="submission" date="2016-10" db="EMBL/GenBank/DDBJ databases">
        <authorList>
            <person name="de Groot N.N."/>
        </authorList>
    </citation>
    <scope>NUCLEOTIDE SEQUENCE [LARGE SCALE GENOMIC DNA]</scope>
    <source>
        <strain evidence="2 3">LMG 2158</strain>
    </source>
</reference>
<dbReference type="InterPro" id="IPR030392">
    <property type="entry name" value="S74_ICA"/>
</dbReference>
<gene>
    <name evidence="2" type="ORF">SAMN05216581_4508</name>
</gene>
<evidence type="ECO:0000313" key="3">
    <source>
        <dbReference type="Proteomes" id="UP000182272"/>
    </source>
</evidence>
<dbReference type="RefSeq" id="WP_080589888.1">
    <property type="nucleotide sequence ID" value="NZ_LT629972.1"/>
</dbReference>
<dbReference type="Gene3D" id="1.10.10.10">
    <property type="entry name" value="Winged helix-like DNA-binding domain superfamily/Winged helix DNA-binding domain"/>
    <property type="match status" value="1"/>
</dbReference>
<dbReference type="AlphaFoldDB" id="A0A1H6P964"/>
<dbReference type="Pfam" id="PF13884">
    <property type="entry name" value="Peptidase_S74"/>
    <property type="match status" value="1"/>
</dbReference>